<dbReference type="Proteomes" id="UP000004295">
    <property type="component" value="Unassembled WGS sequence"/>
</dbReference>
<feature type="chain" id="PRO_5002928063" description="Bacterial repeat domain-containing protein" evidence="1">
    <location>
        <begin position="21"/>
        <end position="808"/>
    </location>
</feature>
<accession>C3JCE2</accession>
<dbReference type="STRING" id="553175.POREN0001_0087"/>
<feature type="domain" description="Bacterial repeat" evidence="2">
    <location>
        <begin position="319"/>
        <end position="376"/>
    </location>
</feature>
<keyword evidence="4" id="KW-1185">Reference proteome</keyword>
<sequence length="808" mass="89552">MKKTLLMMLALLSIALTGMAQTTAVINFSSTEGGTVSASTLDYQEVKSGDVLAVGTEISLRVNLTNYETHYIKGWSVNGDEKFPYLEEIKYTIQSGENNLQAQVAPLPAEGFKVTFKAGPGGKITKSERMDADYNWLPFESGDILPTRKSVHIVSEADPGYAVEQWMINGRPQSSSAELWTFTSTPLDIEVTFKQIKYYEVNFSTDENGRIQATYANNYMDTQIATGDKLPEGTEVTFFVFPNEGYKVDKWIVNGVEQMPNEYLPQRLQKTLSENITVQAVLKKLPPKHQITLNHGQGGSITGTFVDPEDGYNASFDWQKDIQEGVELTVRATPNPDYMVDKWLYNNQEVQPTEEDVNLYRFIVKENAEISVTFKPGKSGYKVNYSAGEHGSIEKAEVYLPSGITSFESGQTIPAGISVIITAKPDKGYEVDQWYINDEPQQFYAGKTELETKVESIMNIRVTFKKGAAVEYPVTWSIEGGIMFIKYKKNPEDTEFIFPKSGDRIPEGTEISVWINPGTNEVKEWFINNVLREDLAGVKETTLFIEGETNIKVICAAPAPSSYKLTYTAGANGSLEANRENGETIASGSDVDTDTKVRLTATPNDGFELEKWVVNGSTLSDKGLTIELTMDKDQTVEATFVKKVVEYTLSYSIKPETQGKLMVTNTKTQEEIASGSKVAEGTEITCQVSVPDGSKWQLDKWVINGADYTEGAKKLSINLTMSKDLQIEAILSKGNAVDTPDNADYLVFIQEGQLYINGLSAPTQALLYNTLGELILARQVETSPIAIGDLPEGIYYVLVEGHIYKVIK</sequence>
<name>C3JCE2_POREA</name>
<keyword evidence="1" id="KW-0732">Signal</keyword>
<dbReference type="GeneID" id="93365852"/>
<dbReference type="eggNOG" id="COG0737">
    <property type="taxonomic scope" value="Bacteria"/>
</dbReference>
<evidence type="ECO:0000259" key="2">
    <source>
        <dbReference type="Pfam" id="PF18998"/>
    </source>
</evidence>
<evidence type="ECO:0000256" key="1">
    <source>
        <dbReference type="SAM" id="SignalP"/>
    </source>
</evidence>
<dbReference type="RefSeq" id="WP_004334810.1">
    <property type="nucleotide sequence ID" value="NZ_ACNN01000032.1"/>
</dbReference>
<dbReference type="Pfam" id="PF18998">
    <property type="entry name" value="Flg_new_2"/>
    <property type="match status" value="4"/>
</dbReference>
<proteinExistence type="predicted"/>
<organism evidence="3 4">
    <name type="scientific">Porphyromonas endodontalis (strain ATCC 35406 / DSM 24491 / JCM 8526 / CCUG 16442 / BCRC 14492 / NCTC 13058 / HG 370)</name>
    <name type="common">Bacteroides endodontalis</name>
    <dbReference type="NCBI Taxonomy" id="553175"/>
    <lineage>
        <taxon>Bacteria</taxon>
        <taxon>Pseudomonadati</taxon>
        <taxon>Bacteroidota</taxon>
        <taxon>Bacteroidia</taxon>
        <taxon>Bacteroidales</taxon>
        <taxon>Porphyromonadaceae</taxon>
        <taxon>Porphyromonas</taxon>
    </lineage>
</organism>
<reference evidence="3 4" key="1">
    <citation type="submission" date="2009-04" db="EMBL/GenBank/DDBJ databases">
        <authorList>
            <person name="Sebastian Y."/>
            <person name="Madupu R."/>
            <person name="Durkin A.S."/>
            <person name="Torralba M."/>
            <person name="Methe B."/>
            <person name="Sutton G.G."/>
            <person name="Strausberg R.L."/>
            <person name="Nelson K.E."/>
        </authorList>
    </citation>
    <scope>NUCLEOTIDE SEQUENCE [LARGE SCALE GENOMIC DNA]</scope>
    <source>
        <strain evidence="4">ATCC 35406 / BCRC 14492 / JCM 8526 / NCTC 13058 / HG 370</strain>
    </source>
</reference>
<gene>
    <name evidence="3" type="ORF">POREN0001_0087</name>
</gene>
<feature type="domain" description="Bacterial repeat" evidence="2">
    <location>
        <begin position="225"/>
        <end position="261"/>
    </location>
</feature>
<feature type="domain" description="Bacterial repeat" evidence="2">
    <location>
        <begin position="381"/>
        <end position="439"/>
    </location>
</feature>
<dbReference type="EMBL" id="ACNN01000032">
    <property type="protein sequence ID" value="EEN82120.1"/>
    <property type="molecule type" value="Genomic_DNA"/>
</dbReference>
<dbReference type="InterPro" id="IPR044060">
    <property type="entry name" value="Bacterial_rp_domain"/>
</dbReference>
<evidence type="ECO:0000313" key="4">
    <source>
        <dbReference type="Proteomes" id="UP000004295"/>
    </source>
</evidence>
<dbReference type="AlphaFoldDB" id="C3JCE2"/>
<protein>
    <recommendedName>
        <fullName evidence="2">Bacterial repeat domain-containing protein</fullName>
    </recommendedName>
</protein>
<comment type="caution">
    <text evidence="3">The sequence shown here is derived from an EMBL/GenBank/DDBJ whole genome shotgun (WGS) entry which is preliminary data.</text>
</comment>
<feature type="signal peptide" evidence="1">
    <location>
        <begin position="1"/>
        <end position="20"/>
    </location>
</feature>
<evidence type="ECO:0000313" key="3">
    <source>
        <dbReference type="EMBL" id="EEN82120.1"/>
    </source>
</evidence>
<feature type="domain" description="Bacterial repeat" evidence="2">
    <location>
        <begin position="563"/>
        <end position="642"/>
    </location>
</feature>